<dbReference type="RefSeq" id="WP_309480492.1">
    <property type="nucleotide sequence ID" value="NZ_CP133720.1"/>
</dbReference>
<evidence type="ECO:0000313" key="1">
    <source>
        <dbReference type="EMBL" id="WMW78991.1"/>
    </source>
</evidence>
<protein>
    <submittedName>
        <fullName evidence="1">Plasmid recombination protein</fullName>
    </submittedName>
</protein>
<dbReference type="EMBL" id="CP133720">
    <property type="protein sequence ID" value="WMW78991.1"/>
    <property type="molecule type" value="Genomic_DNA"/>
</dbReference>
<sequence length="342" mass="39113">MRHEFLLRIKKLKGKNIIEVSAKHNLRELPRESHIFPERTKDNLILLGGSCARDVARQAKIMMTEANIKMRSDGVYGVELLFSLPPDSKVDLRSYFEQCTEWAKLYYKVPILSSVVHLDESSPHCHVVLLPLKDSRMCGSDLVGYKQSICDAFNAFYESVPKVFGLARVSSKSRLSADMKARCIDLVIARLLPESSFNEFFLRLLLEGDLESLLRYLKIPMPFKKLKHKTFAGLMTKKVKPNKEPKLFWAKHIGFDVDDLVSKSEKIETLSCVGFPDSPKTQNIEVEPMLVKESSETRERESERLSQHWSEELGEFVTAPKPVPLKPKIRIVERSGMLFVST</sequence>
<reference evidence="1" key="1">
    <citation type="submission" date="2023-09" db="EMBL/GenBank/DDBJ databases">
        <title>Undibacterium sp. 20NA77.5 isolated from freshwater.</title>
        <authorList>
            <person name="Le V."/>
            <person name="Ko S.-R."/>
            <person name="Ahn C.-Y."/>
            <person name="Oh H.-M."/>
        </authorList>
    </citation>
    <scope>NUCLEOTIDE SEQUENCE</scope>
    <source>
        <strain evidence="1">20NA77.5</strain>
    </source>
</reference>
<organism evidence="1 2">
    <name type="scientific">Undibacterium cyanobacteriorum</name>
    <dbReference type="NCBI Taxonomy" id="3073561"/>
    <lineage>
        <taxon>Bacteria</taxon>
        <taxon>Pseudomonadati</taxon>
        <taxon>Pseudomonadota</taxon>
        <taxon>Betaproteobacteria</taxon>
        <taxon>Burkholderiales</taxon>
        <taxon>Oxalobacteraceae</taxon>
        <taxon>Undibacterium</taxon>
    </lineage>
</organism>
<gene>
    <name evidence="1" type="ORF">RF679_09985</name>
</gene>
<dbReference type="Gene3D" id="3.30.930.30">
    <property type="match status" value="1"/>
</dbReference>
<dbReference type="InterPro" id="IPR001668">
    <property type="entry name" value="Mob_Pre"/>
</dbReference>
<keyword evidence="2" id="KW-1185">Reference proteome</keyword>
<accession>A0ABY9RDE2</accession>
<dbReference type="CDD" id="cd17242">
    <property type="entry name" value="MobM_relaxase"/>
    <property type="match status" value="1"/>
</dbReference>
<dbReference type="Proteomes" id="UP001181355">
    <property type="component" value="Chromosome"/>
</dbReference>
<proteinExistence type="predicted"/>
<dbReference type="Pfam" id="PF01076">
    <property type="entry name" value="Mob_Pre"/>
    <property type="match status" value="1"/>
</dbReference>
<evidence type="ECO:0000313" key="2">
    <source>
        <dbReference type="Proteomes" id="UP001181355"/>
    </source>
</evidence>
<name>A0ABY9RDE2_9BURK</name>